<dbReference type="PANTHER" id="PTHR45784:SF3">
    <property type="entry name" value="C-TYPE LECTIN DOMAIN FAMILY 4 MEMBER K-LIKE-RELATED"/>
    <property type="match status" value="1"/>
</dbReference>
<dbReference type="InterPro" id="IPR001304">
    <property type="entry name" value="C-type_lectin-like"/>
</dbReference>
<keyword evidence="3" id="KW-1185">Reference proteome</keyword>
<dbReference type="Gene3D" id="3.10.100.10">
    <property type="entry name" value="Mannose-Binding Protein A, subunit A"/>
    <property type="match status" value="1"/>
</dbReference>
<proteinExistence type="predicted"/>
<dbReference type="AlphaFoldDB" id="A0A673H8C4"/>
<reference evidence="2" key="1">
    <citation type="submission" date="2025-08" db="UniProtKB">
        <authorList>
            <consortium name="Ensembl"/>
        </authorList>
    </citation>
    <scope>IDENTIFICATION</scope>
</reference>
<dbReference type="Pfam" id="PF00059">
    <property type="entry name" value="Lectin_C"/>
    <property type="match status" value="1"/>
</dbReference>
<dbReference type="Ensembl" id="ENSSRHT00000023639.1">
    <property type="protein sequence ID" value="ENSSRHP00000022936.1"/>
    <property type="gene ID" value="ENSSRHG00000012149.1"/>
</dbReference>
<feature type="domain" description="C-type lectin" evidence="1">
    <location>
        <begin position="31"/>
        <end position="138"/>
    </location>
</feature>
<dbReference type="SUPFAM" id="SSF56436">
    <property type="entry name" value="C-type lectin-like"/>
    <property type="match status" value="1"/>
</dbReference>
<dbReference type="InterPro" id="IPR016187">
    <property type="entry name" value="CTDL_fold"/>
</dbReference>
<evidence type="ECO:0000313" key="2">
    <source>
        <dbReference type="Ensembl" id="ENSSRHP00000022936.1"/>
    </source>
</evidence>
<sequence length="149" mass="17262">MFDHLLEYIRENPKVMDGRLLKTTSGLSRKYYYINARMSWPEAQSYCRAKHTDLAFVDRMGDASRLINIVDAGYSGSVWIGLKRATQKRWGWSKGEDTLAQYSAWNEGEPNNQNECAFLSYGVWHTYQCSSVIHFVCYNGELGVCYYIQ</sequence>
<organism evidence="2 3">
    <name type="scientific">Sinocyclocheilus rhinocerous</name>
    <dbReference type="NCBI Taxonomy" id="307959"/>
    <lineage>
        <taxon>Eukaryota</taxon>
        <taxon>Metazoa</taxon>
        <taxon>Chordata</taxon>
        <taxon>Craniata</taxon>
        <taxon>Vertebrata</taxon>
        <taxon>Euteleostomi</taxon>
        <taxon>Actinopterygii</taxon>
        <taxon>Neopterygii</taxon>
        <taxon>Teleostei</taxon>
        <taxon>Ostariophysi</taxon>
        <taxon>Cypriniformes</taxon>
        <taxon>Cyprinidae</taxon>
        <taxon>Cyprininae</taxon>
        <taxon>Sinocyclocheilus</taxon>
    </lineage>
</organism>
<dbReference type="PANTHER" id="PTHR45784">
    <property type="entry name" value="C-TYPE LECTIN DOMAIN FAMILY 20 MEMBER A-RELATED"/>
    <property type="match status" value="1"/>
</dbReference>
<evidence type="ECO:0000313" key="3">
    <source>
        <dbReference type="Proteomes" id="UP000472270"/>
    </source>
</evidence>
<reference evidence="2" key="2">
    <citation type="submission" date="2025-09" db="UniProtKB">
        <authorList>
            <consortium name="Ensembl"/>
        </authorList>
    </citation>
    <scope>IDENTIFICATION</scope>
</reference>
<name>A0A673H8C4_9TELE</name>
<dbReference type="Proteomes" id="UP000472270">
    <property type="component" value="Unassembled WGS sequence"/>
</dbReference>
<evidence type="ECO:0000259" key="1">
    <source>
        <dbReference type="PROSITE" id="PS50041"/>
    </source>
</evidence>
<dbReference type="PROSITE" id="PS50041">
    <property type="entry name" value="C_TYPE_LECTIN_2"/>
    <property type="match status" value="1"/>
</dbReference>
<dbReference type="SMART" id="SM00034">
    <property type="entry name" value="CLECT"/>
    <property type="match status" value="1"/>
</dbReference>
<dbReference type="InterPro" id="IPR016186">
    <property type="entry name" value="C-type_lectin-like/link_sf"/>
</dbReference>
<accession>A0A673H8C4</accession>
<protein>
    <recommendedName>
        <fullName evidence="1">C-type lectin domain-containing protein</fullName>
    </recommendedName>
</protein>